<evidence type="ECO:0000256" key="4">
    <source>
        <dbReference type="ARBA" id="ARBA00023172"/>
    </source>
</evidence>
<evidence type="ECO:0000259" key="8">
    <source>
        <dbReference type="Pfam" id="PF11967"/>
    </source>
</evidence>
<dbReference type="SUPFAM" id="SSF57863">
    <property type="entry name" value="ArfGap/RecO-like zinc finger"/>
    <property type="match status" value="1"/>
</dbReference>
<keyword evidence="5 7" id="KW-0234">DNA repair</keyword>
<dbReference type="HAMAP" id="MF_00201">
    <property type="entry name" value="RecO"/>
    <property type="match status" value="1"/>
</dbReference>
<dbReference type="AlphaFoldDB" id="A0A2K3V1F5"/>
<evidence type="ECO:0000256" key="1">
    <source>
        <dbReference type="ARBA" id="ARBA00007452"/>
    </source>
</evidence>
<keyword evidence="3 7" id="KW-0227">DNA damage</keyword>
<gene>
    <name evidence="7 9" type="primary">recO</name>
    <name evidence="9" type="ORF">CVO96_15700</name>
</gene>
<dbReference type="RefSeq" id="WP_103313033.1">
    <property type="nucleotide sequence ID" value="NZ_PPPD01000001.1"/>
</dbReference>
<dbReference type="OrthoDB" id="9797083at2"/>
<dbReference type="PANTHER" id="PTHR33991:SF1">
    <property type="entry name" value="DNA REPAIR PROTEIN RECO"/>
    <property type="match status" value="1"/>
</dbReference>
<evidence type="ECO:0000256" key="5">
    <source>
        <dbReference type="ARBA" id="ARBA00023204"/>
    </source>
</evidence>
<dbReference type="InterPro" id="IPR042242">
    <property type="entry name" value="RecO_C"/>
</dbReference>
<keyword evidence="4 7" id="KW-0233">DNA recombination</keyword>
<dbReference type="InterPro" id="IPR022572">
    <property type="entry name" value="DNA_rep/recomb_RecO_N"/>
</dbReference>
<dbReference type="Gene3D" id="6.20.220.20">
    <property type="entry name" value="Recombination protein O, zinc-binding domain"/>
    <property type="match status" value="1"/>
</dbReference>
<dbReference type="GO" id="GO:0006302">
    <property type="term" value="P:double-strand break repair"/>
    <property type="evidence" value="ECO:0007669"/>
    <property type="project" value="TreeGrafter"/>
</dbReference>
<dbReference type="InterPro" id="IPR003717">
    <property type="entry name" value="RecO"/>
</dbReference>
<feature type="domain" description="DNA replication/recombination mediator RecO N-terminal" evidence="8">
    <location>
        <begin position="5"/>
        <end position="75"/>
    </location>
</feature>
<evidence type="ECO:0000256" key="2">
    <source>
        <dbReference type="ARBA" id="ARBA00021310"/>
    </source>
</evidence>
<organism evidence="9 10">
    <name type="scientific">Deinococcus koreensis</name>
    <dbReference type="NCBI Taxonomy" id="2054903"/>
    <lineage>
        <taxon>Bacteria</taxon>
        <taxon>Thermotogati</taxon>
        <taxon>Deinococcota</taxon>
        <taxon>Deinococci</taxon>
        <taxon>Deinococcales</taxon>
        <taxon>Deinococcaceae</taxon>
        <taxon>Deinococcus</taxon>
    </lineage>
</organism>
<evidence type="ECO:0000256" key="6">
    <source>
        <dbReference type="ARBA" id="ARBA00033409"/>
    </source>
</evidence>
<dbReference type="PANTHER" id="PTHR33991">
    <property type="entry name" value="DNA REPAIR PROTEIN RECO"/>
    <property type="match status" value="1"/>
</dbReference>
<evidence type="ECO:0000313" key="9">
    <source>
        <dbReference type="EMBL" id="PNY82601.1"/>
    </source>
</evidence>
<dbReference type="Proteomes" id="UP000236379">
    <property type="component" value="Unassembled WGS sequence"/>
</dbReference>
<dbReference type="EMBL" id="PPPD01000001">
    <property type="protein sequence ID" value="PNY82601.1"/>
    <property type="molecule type" value="Genomic_DNA"/>
</dbReference>
<dbReference type="NCBIfam" id="TIGR00613">
    <property type="entry name" value="reco"/>
    <property type="match status" value="1"/>
</dbReference>
<protein>
    <recommendedName>
        <fullName evidence="2 7">DNA repair protein RecO</fullName>
    </recommendedName>
    <alternativeName>
        <fullName evidence="6 7">Recombination protein O</fullName>
    </alternativeName>
</protein>
<evidence type="ECO:0000313" key="10">
    <source>
        <dbReference type="Proteomes" id="UP000236379"/>
    </source>
</evidence>
<accession>A0A2K3V1F5</accession>
<reference evidence="9 10" key="1">
    <citation type="submission" date="2018-01" db="EMBL/GenBank/DDBJ databases">
        <title>Deinococcus koreensis sp. nov., a radiation-resistant bacterium isolated from river water.</title>
        <authorList>
            <person name="Choi A."/>
        </authorList>
    </citation>
    <scope>NUCLEOTIDE SEQUENCE [LARGE SCALE GENOMIC DNA]</scope>
    <source>
        <strain evidence="9 10">SJW1-2</strain>
    </source>
</reference>
<dbReference type="Gene3D" id="2.40.50.140">
    <property type="entry name" value="Nucleic acid-binding proteins"/>
    <property type="match status" value="1"/>
</dbReference>
<dbReference type="GO" id="GO:0006310">
    <property type="term" value="P:DNA recombination"/>
    <property type="evidence" value="ECO:0007669"/>
    <property type="project" value="UniProtKB-UniRule"/>
</dbReference>
<dbReference type="Pfam" id="PF02565">
    <property type="entry name" value="RecO_C"/>
    <property type="match status" value="1"/>
</dbReference>
<sequence length="259" mass="27954">MRSRTANRSGIVIRRRVTPAGDIIVTLLTPQGKLKAVARGGVRGPLASRLNLFHHVGVQIYQGPHNDLASVQQAILEGALPKLAEPERYAFAHLMAEFADALFQEGEFSDQAFELFAGALRGLSHQPDPEWVALVLSHKLLALAGFVLNTGHCARCRAPHPAHPDPLGGQLLCGACSSLPAYQGEALEFLRSVVRQTVRASMEGPVPPEQRPALWKALERYVTVHIGNVRSWRQLLPMAAPAFASPGPVADAVVDTQAP</sequence>
<dbReference type="InterPro" id="IPR012340">
    <property type="entry name" value="NA-bd_OB-fold"/>
</dbReference>
<comment type="similarity">
    <text evidence="1 7">Belongs to the RecO family.</text>
</comment>
<dbReference type="InterPro" id="IPR037278">
    <property type="entry name" value="ARFGAP/RecO"/>
</dbReference>
<proteinExistence type="inferred from homology"/>
<comment type="function">
    <text evidence="7">Involved in DNA repair and RecF pathway recombination.</text>
</comment>
<dbReference type="SUPFAM" id="SSF50249">
    <property type="entry name" value="Nucleic acid-binding proteins"/>
    <property type="match status" value="1"/>
</dbReference>
<dbReference type="Pfam" id="PF11967">
    <property type="entry name" value="RecO_N"/>
    <property type="match status" value="1"/>
</dbReference>
<keyword evidence="10" id="KW-1185">Reference proteome</keyword>
<dbReference type="Gene3D" id="1.20.1440.120">
    <property type="entry name" value="Recombination protein O, C-terminal domain"/>
    <property type="match status" value="1"/>
</dbReference>
<evidence type="ECO:0000256" key="7">
    <source>
        <dbReference type="HAMAP-Rule" id="MF_00201"/>
    </source>
</evidence>
<name>A0A2K3V1F5_9DEIO</name>
<dbReference type="GO" id="GO:0043590">
    <property type="term" value="C:bacterial nucleoid"/>
    <property type="evidence" value="ECO:0007669"/>
    <property type="project" value="TreeGrafter"/>
</dbReference>
<comment type="caution">
    <text evidence="9">The sequence shown here is derived from an EMBL/GenBank/DDBJ whole genome shotgun (WGS) entry which is preliminary data.</text>
</comment>
<evidence type="ECO:0000256" key="3">
    <source>
        <dbReference type="ARBA" id="ARBA00022763"/>
    </source>
</evidence>